<dbReference type="SUPFAM" id="SSF51161">
    <property type="entry name" value="Trimeric LpxA-like enzymes"/>
    <property type="match status" value="1"/>
</dbReference>
<dbReference type="KEGG" id="falb:HYN59_17180"/>
<dbReference type="PANTHER" id="PTHR23416">
    <property type="entry name" value="SIALIC ACID SYNTHASE-RELATED"/>
    <property type="match status" value="1"/>
</dbReference>
<keyword evidence="5" id="KW-1185">Reference proteome</keyword>
<proteinExistence type="predicted"/>
<dbReference type="Pfam" id="PF00132">
    <property type="entry name" value="Hexapep"/>
    <property type="match status" value="1"/>
</dbReference>
<keyword evidence="3" id="KW-0012">Acyltransferase</keyword>
<dbReference type="InterPro" id="IPR011004">
    <property type="entry name" value="Trimer_LpxA-like_sf"/>
</dbReference>
<gene>
    <name evidence="4" type="ORF">HYN59_17180</name>
</gene>
<dbReference type="InterPro" id="IPR051159">
    <property type="entry name" value="Hexapeptide_acetyltransf"/>
</dbReference>
<evidence type="ECO:0000256" key="2">
    <source>
        <dbReference type="ARBA" id="ARBA00022737"/>
    </source>
</evidence>
<evidence type="ECO:0000313" key="5">
    <source>
        <dbReference type="Proteomes" id="UP000244929"/>
    </source>
</evidence>
<dbReference type="AlphaFoldDB" id="A0A2S1R1Y7"/>
<dbReference type="GO" id="GO:0016746">
    <property type="term" value="F:acyltransferase activity"/>
    <property type="evidence" value="ECO:0007669"/>
    <property type="project" value="UniProtKB-KW"/>
</dbReference>
<dbReference type="EMBL" id="CP029186">
    <property type="protein sequence ID" value="AWH86733.1"/>
    <property type="molecule type" value="Genomic_DNA"/>
</dbReference>
<sequence length="192" mass="21124">MGIVDRLKFYFASLRVWKYKLLSDCKATEGTPRLYHPLLLKGKGKIVFGNDVQIGVVNSPNYFSHYTYVEARNSASQIIIGNNVAINNGFSMVAMKKIVIEDNVLIGVNCYITDTDSHHLDPLRRNEANPPVKEVHIMKNVFLGSNVIVLKGVTIGENSVIGNSSVVTKDIPPNVIAAGNPARVIKPLALKH</sequence>
<name>A0A2S1R1Y7_9FLAO</name>
<keyword evidence="1 4" id="KW-0808">Transferase</keyword>
<dbReference type="OrthoDB" id="9801697at2"/>
<reference evidence="4 5" key="1">
    <citation type="submission" date="2018-04" db="EMBL/GenBank/DDBJ databases">
        <title>Genome sequencing of Flavobacterium sp. HYN0059.</title>
        <authorList>
            <person name="Yi H."/>
            <person name="Baek C."/>
        </authorList>
    </citation>
    <scope>NUCLEOTIDE SEQUENCE [LARGE SCALE GENOMIC DNA]</scope>
    <source>
        <strain evidence="4 5">HYN0059</strain>
    </source>
</reference>
<evidence type="ECO:0000313" key="4">
    <source>
        <dbReference type="EMBL" id="AWH86733.1"/>
    </source>
</evidence>
<dbReference type="Pfam" id="PF14602">
    <property type="entry name" value="Hexapep_2"/>
    <property type="match status" value="1"/>
</dbReference>
<organism evidence="4 5">
    <name type="scientific">Flavobacterium album</name>
    <dbReference type="NCBI Taxonomy" id="2175091"/>
    <lineage>
        <taxon>Bacteria</taxon>
        <taxon>Pseudomonadati</taxon>
        <taxon>Bacteroidota</taxon>
        <taxon>Flavobacteriia</taxon>
        <taxon>Flavobacteriales</taxon>
        <taxon>Flavobacteriaceae</taxon>
        <taxon>Flavobacterium</taxon>
    </lineage>
</organism>
<dbReference type="RefSeq" id="WP_108779455.1">
    <property type="nucleotide sequence ID" value="NZ_CP029186.1"/>
</dbReference>
<dbReference type="CDD" id="cd04647">
    <property type="entry name" value="LbH_MAT_like"/>
    <property type="match status" value="1"/>
</dbReference>
<keyword evidence="2" id="KW-0677">Repeat</keyword>
<dbReference type="PROSITE" id="PS00101">
    <property type="entry name" value="HEXAPEP_TRANSFERASES"/>
    <property type="match status" value="1"/>
</dbReference>
<dbReference type="InterPro" id="IPR001451">
    <property type="entry name" value="Hexapep"/>
</dbReference>
<protein>
    <submittedName>
        <fullName evidence="4">Acetyltransferase</fullName>
    </submittedName>
</protein>
<accession>A0A2S1R1Y7</accession>
<dbReference type="Proteomes" id="UP000244929">
    <property type="component" value="Chromosome"/>
</dbReference>
<dbReference type="InterPro" id="IPR018357">
    <property type="entry name" value="Hexapep_transf_CS"/>
</dbReference>
<dbReference type="Gene3D" id="2.160.10.10">
    <property type="entry name" value="Hexapeptide repeat proteins"/>
    <property type="match status" value="1"/>
</dbReference>
<evidence type="ECO:0000256" key="1">
    <source>
        <dbReference type="ARBA" id="ARBA00022679"/>
    </source>
</evidence>
<evidence type="ECO:0000256" key="3">
    <source>
        <dbReference type="ARBA" id="ARBA00023315"/>
    </source>
</evidence>